<feature type="compositionally biased region" description="Acidic residues" evidence="2">
    <location>
        <begin position="475"/>
        <end position="486"/>
    </location>
</feature>
<dbReference type="AlphaFoldDB" id="W8B3T2"/>
<evidence type="ECO:0000256" key="1">
    <source>
        <dbReference type="SAM" id="Coils"/>
    </source>
</evidence>
<gene>
    <name evidence="4" type="primary">NPDC1</name>
</gene>
<keyword evidence="3" id="KW-0812">Transmembrane</keyword>
<dbReference type="OrthoDB" id="6270617at2759"/>
<reference evidence="4" key="2">
    <citation type="journal article" date="2014" name="BMC Genomics">
        <title>A genomic perspective to assessing quality of mass-reared SIT flies used in Mediterranean fruit fly (Ceratitis capitata) eradication in California.</title>
        <authorList>
            <person name="Calla B."/>
            <person name="Hall B."/>
            <person name="Hou S."/>
            <person name="Geib S.M."/>
        </authorList>
    </citation>
    <scope>NUCLEOTIDE SEQUENCE</scope>
</reference>
<name>W8B3T2_CERCA</name>
<dbReference type="EMBL" id="GAMC01014837">
    <property type="protein sequence ID" value="JAB91718.1"/>
    <property type="molecule type" value="mRNA"/>
</dbReference>
<dbReference type="GO" id="GO:0016020">
    <property type="term" value="C:membrane"/>
    <property type="evidence" value="ECO:0007669"/>
    <property type="project" value="InterPro"/>
</dbReference>
<dbReference type="EMBL" id="GAMC01014839">
    <property type="protein sequence ID" value="JAB91716.1"/>
    <property type="molecule type" value="mRNA"/>
</dbReference>
<sequence length="588" mass="63911">IMVHHIEIALPLLVAVVFNILGHCNMSIYPGLRRKPFRQYLQQSFDVSTDYLAQLMEENARRRLQQTFEQQLERINFQMNRQRQIDEQRERLNQRLQMLAGENAEESNEESGEVDVESTEIEGDSYNANRNRYNNYKNYNGNNNNNGIDNNNIGNQYVDPNGFFSYKYSPVDMLNMKNNIARERIPFAVGPADPRFFERDSAEVEAEENNGNSDELDSRALDDYQEFVPAESQNIGAKTAPAALPGATGVAADADAATADTTDSETVTVTASDAKAPVLAPAPVEAAKLSDNGATTFHRIKPQSAAAAAAVAGASVAAAIKQDATEDNSNPTHVNALINKLRKEGKSATIVDGQDAATALGGNGGDNLVMRQHLGVDGEMGMYLVALIAGVSAAVTVGLIALGIAWYTLHRKSKAAADVEYPAYGVTGPNKDISPTGDRKLAQSAQMYHYQHQKQQIIAMENRQAAEGSCGMSDVESDDEENEEGDYTVYECPGLAPPMSEMEVKNPLFLDETPITPSSNNTTTTTTTTSTPIITNNLTHATPQQPPTQQLGKKPTYKVIVGAAPNPKATSAESTSSEENSKRKKNKK</sequence>
<organism evidence="4">
    <name type="scientific">Ceratitis capitata</name>
    <name type="common">Mediterranean fruit fly</name>
    <name type="synonym">Tephritis capitata</name>
    <dbReference type="NCBI Taxonomy" id="7213"/>
    <lineage>
        <taxon>Eukaryota</taxon>
        <taxon>Metazoa</taxon>
        <taxon>Ecdysozoa</taxon>
        <taxon>Arthropoda</taxon>
        <taxon>Hexapoda</taxon>
        <taxon>Insecta</taxon>
        <taxon>Pterygota</taxon>
        <taxon>Neoptera</taxon>
        <taxon>Endopterygota</taxon>
        <taxon>Diptera</taxon>
        <taxon>Brachycera</taxon>
        <taxon>Muscomorpha</taxon>
        <taxon>Tephritoidea</taxon>
        <taxon>Tephritidae</taxon>
        <taxon>Ceratitis</taxon>
        <taxon>Ceratitis</taxon>
    </lineage>
</organism>
<feature type="transmembrane region" description="Helical" evidence="3">
    <location>
        <begin position="380"/>
        <end position="407"/>
    </location>
</feature>
<evidence type="ECO:0000256" key="3">
    <source>
        <dbReference type="SAM" id="Phobius"/>
    </source>
</evidence>
<evidence type="ECO:0000256" key="2">
    <source>
        <dbReference type="SAM" id="MobiDB-lite"/>
    </source>
</evidence>
<protein>
    <submittedName>
        <fullName evidence="4">Neural proliferation differentiation and control protein 1</fullName>
    </submittedName>
</protein>
<dbReference type="PANTHER" id="PTHR23352:SF2">
    <property type="entry name" value="NEURAL PROLIFERATION DIFFERENTIATION AND CONTROL PROTEIN 1"/>
    <property type="match status" value="1"/>
</dbReference>
<accession>W8B3T2</accession>
<feature type="compositionally biased region" description="Low complexity" evidence="2">
    <location>
        <begin position="569"/>
        <end position="578"/>
    </location>
</feature>
<feature type="compositionally biased region" description="Low complexity" evidence="2">
    <location>
        <begin position="513"/>
        <end position="536"/>
    </location>
</feature>
<dbReference type="EMBL" id="GAMC01014838">
    <property type="protein sequence ID" value="JAB91717.1"/>
    <property type="molecule type" value="mRNA"/>
</dbReference>
<keyword evidence="3" id="KW-0472">Membrane</keyword>
<feature type="non-terminal residue" evidence="4">
    <location>
        <position position="1"/>
    </location>
</feature>
<evidence type="ECO:0000313" key="4">
    <source>
        <dbReference type="EMBL" id="JAB91718.1"/>
    </source>
</evidence>
<dbReference type="EMBL" id="GAMC01014840">
    <property type="protein sequence ID" value="JAB91715.1"/>
    <property type="molecule type" value="mRNA"/>
</dbReference>
<proteinExistence type="evidence at transcript level"/>
<dbReference type="Pfam" id="PF06809">
    <property type="entry name" value="NPDC1"/>
    <property type="match status" value="1"/>
</dbReference>
<keyword evidence="3" id="KW-1133">Transmembrane helix</keyword>
<dbReference type="PANTHER" id="PTHR23352">
    <property type="entry name" value="NEURAL PROLIFERATION DIFFERENTIATION AND CONTROL PROTEIN-1 NPDC-1 PROTEIN"/>
    <property type="match status" value="1"/>
</dbReference>
<reference evidence="4" key="1">
    <citation type="submission" date="2013-07" db="EMBL/GenBank/DDBJ databases">
        <authorList>
            <person name="Geib S."/>
        </authorList>
    </citation>
    <scope>NUCLEOTIDE SEQUENCE</scope>
</reference>
<feature type="coiled-coil region" evidence="1">
    <location>
        <begin position="82"/>
        <end position="109"/>
    </location>
</feature>
<dbReference type="InterPro" id="IPR009635">
    <property type="entry name" value="NPDC1"/>
</dbReference>
<keyword evidence="1" id="KW-0175">Coiled coil</keyword>
<feature type="transmembrane region" description="Helical" evidence="3">
    <location>
        <begin position="12"/>
        <end position="32"/>
    </location>
</feature>
<feature type="region of interest" description="Disordered" evidence="2">
    <location>
        <begin position="468"/>
        <end position="588"/>
    </location>
</feature>